<dbReference type="AlphaFoldDB" id="J0L906"/>
<reference evidence="7" key="1">
    <citation type="journal article" date="2012" name="Science">
        <title>The Paleozoic origin of enzymatic lignin decomposition reconstructed from 31 fungal genomes.</title>
        <authorList>
            <person name="Floudas D."/>
            <person name="Binder M."/>
            <person name="Riley R."/>
            <person name="Barry K."/>
            <person name="Blanchette R.A."/>
            <person name="Henrissat B."/>
            <person name="Martinez A.T."/>
            <person name="Otillar R."/>
            <person name="Spatafora J.W."/>
            <person name="Yadav J.S."/>
            <person name="Aerts A."/>
            <person name="Benoit I."/>
            <person name="Boyd A."/>
            <person name="Carlson A."/>
            <person name="Copeland A."/>
            <person name="Coutinho P.M."/>
            <person name="de Vries R.P."/>
            <person name="Ferreira P."/>
            <person name="Findley K."/>
            <person name="Foster B."/>
            <person name="Gaskell J."/>
            <person name="Glotzer D."/>
            <person name="Gorecki P."/>
            <person name="Heitman J."/>
            <person name="Hesse C."/>
            <person name="Hori C."/>
            <person name="Igarashi K."/>
            <person name="Jurgens J.A."/>
            <person name="Kallen N."/>
            <person name="Kersten P."/>
            <person name="Kohler A."/>
            <person name="Kuees U."/>
            <person name="Kumar T.K.A."/>
            <person name="Kuo A."/>
            <person name="LaButti K."/>
            <person name="Larrondo L.F."/>
            <person name="Lindquist E."/>
            <person name="Ling A."/>
            <person name="Lombard V."/>
            <person name="Lucas S."/>
            <person name="Lundell T."/>
            <person name="Martin R."/>
            <person name="McLaughlin D.J."/>
            <person name="Morgenstern I."/>
            <person name="Morin E."/>
            <person name="Murat C."/>
            <person name="Nagy L.G."/>
            <person name="Nolan M."/>
            <person name="Ohm R.A."/>
            <person name="Patyshakuliyeva A."/>
            <person name="Rokas A."/>
            <person name="Ruiz-Duenas F.J."/>
            <person name="Sabat G."/>
            <person name="Salamov A."/>
            <person name="Samejima M."/>
            <person name="Schmutz J."/>
            <person name="Slot J.C."/>
            <person name="St John F."/>
            <person name="Stenlid J."/>
            <person name="Sun H."/>
            <person name="Sun S."/>
            <person name="Syed K."/>
            <person name="Tsang A."/>
            <person name="Wiebenga A."/>
            <person name="Young D."/>
            <person name="Pisabarro A."/>
            <person name="Eastwood D.C."/>
            <person name="Martin F."/>
            <person name="Cullen D."/>
            <person name="Grigoriev I.V."/>
            <person name="Hibbett D.S."/>
        </authorList>
    </citation>
    <scope>NUCLEOTIDE SEQUENCE [LARGE SCALE GENOMIC DNA]</scope>
    <source>
        <strain evidence="7">TFB10046</strain>
    </source>
</reference>
<organism evidence="6 7">
    <name type="scientific">Auricularia subglabra (strain TFB-10046 / SS5)</name>
    <name type="common">White-rot fungus</name>
    <name type="synonym">Auricularia delicata (strain TFB10046)</name>
    <dbReference type="NCBI Taxonomy" id="717982"/>
    <lineage>
        <taxon>Eukaryota</taxon>
        <taxon>Fungi</taxon>
        <taxon>Dikarya</taxon>
        <taxon>Basidiomycota</taxon>
        <taxon>Agaricomycotina</taxon>
        <taxon>Agaricomycetes</taxon>
        <taxon>Auriculariales</taxon>
        <taxon>Auriculariaceae</taxon>
        <taxon>Auricularia</taxon>
    </lineage>
</organism>
<feature type="non-terminal residue" evidence="6">
    <location>
        <position position="164"/>
    </location>
</feature>
<dbReference type="Proteomes" id="UP000006514">
    <property type="component" value="Unassembled WGS sequence"/>
</dbReference>
<dbReference type="PANTHER" id="PTHR46481:SF10">
    <property type="entry name" value="ZINC FINGER BED DOMAIN-CONTAINING PROTEIN 39"/>
    <property type="match status" value="1"/>
</dbReference>
<dbReference type="eggNOG" id="ENOG502SQ9Q">
    <property type="taxonomic scope" value="Eukaryota"/>
</dbReference>
<dbReference type="OrthoDB" id="2677917at2759"/>
<evidence type="ECO:0000256" key="1">
    <source>
        <dbReference type="ARBA" id="ARBA00004123"/>
    </source>
</evidence>
<evidence type="ECO:0000256" key="4">
    <source>
        <dbReference type="ARBA" id="ARBA00022833"/>
    </source>
</evidence>
<proteinExistence type="predicted"/>
<dbReference type="KEGG" id="adl:AURDEDRAFT_46353"/>
<keyword evidence="4" id="KW-0862">Zinc</keyword>
<dbReference type="InterPro" id="IPR052035">
    <property type="entry name" value="ZnF_BED_domain_contain"/>
</dbReference>
<keyword evidence="5" id="KW-0539">Nucleus</keyword>
<dbReference type="PANTHER" id="PTHR46481">
    <property type="entry name" value="ZINC FINGER BED DOMAIN-CONTAINING PROTEIN 4"/>
    <property type="match status" value="1"/>
</dbReference>
<evidence type="ECO:0000256" key="5">
    <source>
        <dbReference type="ARBA" id="ARBA00023242"/>
    </source>
</evidence>
<evidence type="ECO:0000313" key="6">
    <source>
        <dbReference type="EMBL" id="EJD32856.1"/>
    </source>
</evidence>
<sequence>ERLSQKWNAPVYAFYRPVPTIGYKNGRRYHEFHCFKRGCQRTVKRYLDSKDSGSTSNMRKHADSCWGEDIVEEAYKMKNAADARLRVTEPVSRTGSIDAAFERTGKGKITFSHRQHTKSETRAEIVKWVAQSARPFSIVEDEGFRVLMKTGRPEYWIPSASTVA</sequence>
<name>J0L906_AURST</name>
<feature type="non-terminal residue" evidence="6">
    <location>
        <position position="1"/>
    </location>
</feature>
<keyword evidence="2" id="KW-0479">Metal-binding</keyword>
<dbReference type="OMA" id="CWGEDIV"/>
<evidence type="ECO:0000313" key="7">
    <source>
        <dbReference type="Proteomes" id="UP000006514"/>
    </source>
</evidence>
<accession>J0L906</accession>
<dbReference type="GO" id="GO:0005634">
    <property type="term" value="C:nucleus"/>
    <property type="evidence" value="ECO:0007669"/>
    <property type="project" value="UniProtKB-SubCell"/>
</dbReference>
<dbReference type="GO" id="GO:0008270">
    <property type="term" value="F:zinc ion binding"/>
    <property type="evidence" value="ECO:0007669"/>
    <property type="project" value="UniProtKB-KW"/>
</dbReference>
<dbReference type="EMBL" id="JH688597">
    <property type="protein sequence ID" value="EJD32856.1"/>
    <property type="molecule type" value="Genomic_DNA"/>
</dbReference>
<dbReference type="InParanoid" id="J0L906"/>
<gene>
    <name evidence="6" type="ORF">AURDEDRAFT_46353</name>
</gene>
<keyword evidence="7" id="KW-1185">Reference proteome</keyword>
<comment type="subcellular location">
    <subcellularLocation>
        <location evidence="1">Nucleus</location>
    </subcellularLocation>
</comment>
<protein>
    <submittedName>
        <fullName evidence="6">Uncharacterized protein</fullName>
    </submittedName>
</protein>
<evidence type="ECO:0000256" key="3">
    <source>
        <dbReference type="ARBA" id="ARBA00022771"/>
    </source>
</evidence>
<keyword evidence="3" id="KW-0863">Zinc-finger</keyword>
<dbReference type="SUPFAM" id="SSF140996">
    <property type="entry name" value="Hermes dimerisation domain"/>
    <property type="match status" value="1"/>
</dbReference>
<evidence type="ECO:0000256" key="2">
    <source>
        <dbReference type="ARBA" id="ARBA00022723"/>
    </source>
</evidence>
<dbReference type="Gene3D" id="1.10.10.1070">
    <property type="entry name" value="Zinc finger, BED domain-containing"/>
    <property type="match status" value="1"/>
</dbReference>